<proteinExistence type="predicted"/>
<protein>
    <submittedName>
        <fullName evidence="4">Alkaline phosphatase D family protein</fullName>
    </submittedName>
</protein>
<dbReference type="InterPro" id="IPR052900">
    <property type="entry name" value="Phospholipid_Metab_Enz"/>
</dbReference>
<dbReference type="InterPro" id="IPR032093">
    <property type="entry name" value="PhoD_N"/>
</dbReference>
<dbReference type="InterPro" id="IPR018946">
    <property type="entry name" value="PhoD-like_MPP"/>
</dbReference>
<feature type="domain" description="PhoD-like phosphatase metallophosphatase" evidence="2">
    <location>
        <begin position="162"/>
        <end position="493"/>
    </location>
</feature>
<feature type="signal peptide" evidence="1">
    <location>
        <begin position="1"/>
        <end position="27"/>
    </location>
</feature>
<accession>A0ABU7S379</accession>
<dbReference type="Gene3D" id="3.60.21.70">
    <property type="entry name" value="PhoD-like phosphatase"/>
    <property type="match status" value="1"/>
</dbReference>
<dbReference type="SUPFAM" id="SSF56300">
    <property type="entry name" value="Metallo-dependent phosphatases"/>
    <property type="match status" value="1"/>
</dbReference>
<reference evidence="4 5" key="1">
    <citation type="submission" date="2024-01" db="EMBL/GenBank/DDBJ databases">
        <title>Genome insights into Plantactinospora sonchi sp. nov.</title>
        <authorList>
            <person name="Wang L."/>
        </authorList>
    </citation>
    <scope>NUCLEOTIDE SEQUENCE [LARGE SCALE GENOMIC DNA]</scope>
    <source>
        <strain evidence="4 5">NEAU-QY2</strain>
    </source>
</reference>
<name>A0ABU7S379_9ACTN</name>
<evidence type="ECO:0000313" key="5">
    <source>
        <dbReference type="Proteomes" id="UP001332243"/>
    </source>
</evidence>
<gene>
    <name evidence="4" type="ORF">V1633_32490</name>
</gene>
<dbReference type="Pfam" id="PF16655">
    <property type="entry name" value="PhoD_N"/>
    <property type="match status" value="1"/>
</dbReference>
<evidence type="ECO:0000313" key="4">
    <source>
        <dbReference type="EMBL" id="MEE6263207.1"/>
    </source>
</evidence>
<keyword evidence="5" id="KW-1185">Reference proteome</keyword>
<dbReference type="Gene3D" id="2.60.40.380">
    <property type="entry name" value="Purple acid phosphatase-like, N-terminal"/>
    <property type="match status" value="1"/>
</dbReference>
<dbReference type="InterPro" id="IPR038607">
    <property type="entry name" value="PhoD-like_sf"/>
</dbReference>
<comment type="caution">
    <text evidence="4">The sequence shown here is derived from an EMBL/GenBank/DDBJ whole genome shotgun (WGS) entry which is preliminary data.</text>
</comment>
<dbReference type="InterPro" id="IPR006311">
    <property type="entry name" value="TAT_signal"/>
</dbReference>
<dbReference type="PANTHER" id="PTHR43606:SF2">
    <property type="entry name" value="ALKALINE PHOSPHATASE FAMILY PROTEIN (AFU_ORTHOLOGUE AFUA_5G03860)"/>
    <property type="match status" value="1"/>
</dbReference>
<feature type="domain" description="Phospholipase D N-terminal" evidence="3">
    <location>
        <begin position="51"/>
        <end position="149"/>
    </location>
</feature>
<dbReference type="CDD" id="cd07389">
    <property type="entry name" value="MPP_PhoD"/>
    <property type="match status" value="1"/>
</dbReference>
<dbReference type="Proteomes" id="UP001332243">
    <property type="component" value="Unassembled WGS sequence"/>
</dbReference>
<evidence type="ECO:0000256" key="1">
    <source>
        <dbReference type="SAM" id="SignalP"/>
    </source>
</evidence>
<keyword evidence="1" id="KW-0732">Signal</keyword>
<evidence type="ECO:0000259" key="3">
    <source>
        <dbReference type="Pfam" id="PF16655"/>
    </source>
</evidence>
<dbReference type="PANTHER" id="PTHR43606">
    <property type="entry name" value="PHOSPHATASE, PUTATIVE (AFU_ORTHOLOGUE AFUA_6G08710)-RELATED"/>
    <property type="match status" value="1"/>
</dbReference>
<dbReference type="InterPro" id="IPR029052">
    <property type="entry name" value="Metallo-depent_PP-like"/>
</dbReference>
<dbReference type="RefSeq" id="WP_331218146.1">
    <property type="nucleotide sequence ID" value="NZ_JAZGQK010000035.1"/>
</dbReference>
<evidence type="ECO:0000259" key="2">
    <source>
        <dbReference type="Pfam" id="PF09423"/>
    </source>
</evidence>
<organism evidence="4 5">
    <name type="scientific">Plantactinospora sonchi</name>
    <dbReference type="NCBI Taxonomy" id="1544735"/>
    <lineage>
        <taxon>Bacteria</taxon>
        <taxon>Bacillati</taxon>
        <taxon>Actinomycetota</taxon>
        <taxon>Actinomycetes</taxon>
        <taxon>Micromonosporales</taxon>
        <taxon>Micromonosporaceae</taxon>
        <taxon>Plantactinospora</taxon>
    </lineage>
</organism>
<sequence>MSQSPLTLPRRHFLALGGVAAGAAVLAAEPASATSAVGKDRTTLPGHVFTLGVASGDPTSDGVVLWTRLAPDPLAPDGLGGMPDRTVNVRWEVAEDDRFRRVVRRGVERASARWAHSVHAEVHGLRPDHVYFYRFLVADQVSPVGRTRTAPRAGADLRSLSFAFASCQAYTDGHFTAYEHMAREDLDLVVHLGDYIYEGGGAGSIGRAHLPATETFSLTDYRIRYAQYKLDPALQAAHAAAPWVVAPDDHDVENNWAGDHSQPDTEPDQDPAVFRLRRAAAYQAYYENLPLRASSMPHGPEMQVYRRLKFGDLLQLDVLDTRRFRDQQLTDPSLRWAPDRQMLGAKQEAWLLAGLGASTARWNVLANQIFAMEADHTAGPDESFGMDTWDGYAAARQRLFDGVAQRRVDNFLIVTGDAHRSVAADLKLNFADPNSRTIGTEFLGTSISSGGNGTDMDTLGTTWLAENPHMRFHNSQRGYQVCHLGRHEMRTDYRVVPFVNAPGAPVTTRASVHVQSGRPGVAHVSA</sequence>
<dbReference type="Pfam" id="PF09423">
    <property type="entry name" value="PhoD"/>
    <property type="match status" value="1"/>
</dbReference>
<feature type="chain" id="PRO_5046984856" evidence="1">
    <location>
        <begin position="28"/>
        <end position="526"/>
    </location>
</feature>
<dbReference type="PROSITE" id="PS51318">
    <property type="entry name" value="TAT"/>
    <property type="match status" value="1"/>
</dbReference>
<dbReference type="EMBL" id="JAZGQK010000035">
    <property type="protein sequence ID" value="MEE6263207.1"/>
    <property type="molecule type" value="Genomic_DNA"/>
</dbReference>